<evidence type="ECO:0000256" key="6">
    <source>
        <dbReference type="SAM" id="Phobius"/>
    </source>
</evidence>
<dbReference type="GO" id="GO:0022904">
    <property type="term" value="P:respiratory electron transport chain"/>
    <property type="evidence" value="ECO:0007669"/>
    <property type="project" value="InterPro"/>
</dbReference>
<dbReference type="InterPro" id="IPR016174">
    <property type="entry name" value="Di-haem_cyt_TM"/>
</dbReference>
<name>X0TGL4_9ZZZZ</name>
<dbReference type="InterPro" id="IPR011577">
    <property type="entry name" value="Cyt_b561_bac/Ni-Hgenase"/>
</dbReference>
<keyword evidence="2" id="KW-1003">Cell membrane</keyword>
<keyword evidence="3 6" id="KW-0812">Transmembrane</keyword>
<evidence type="ECO:0000256" key="1">
    <source>
        <dbReference type="ARBA" id="ARBA00004651"/>
    </source>
</evidence>
<protein>
    <recommendedName>
        <fullName evidence="7">Cytochrome b561 bacterial/Ni-hydrogenase domain-containing protein</fullName>
    </recommendedName>
</protein>
<dbReference type="AlphaFoldDB" id="X0TGL4"/>
<reference evidence="8" key="1">
    <citation type="journal article" date="2014" name="Front. Microbiol.">
        <title>High frequency of phylogenetically diverse reductive dehalogenase-homologous genes in deep subseafloor sedimentary metagenomes.</title>
        <authorList>
            <person name="Kawai M."/>
            <person name="Futagami T."/>
            <person name="Toyoda A."/>
            <person name="Takaki Y."/>
            <person name="Nishi S."/>
            <person name="Hori S."/>
            <person name="Arai W."/>
            <person name="Tsubouchi T."/>
            <person name="Morono Y."/>
            <person name="Uchiyama I."/>
            <person name="Ito T."/>
            <person name="Fujiyama A."/>
            <person name="Inagaki F."/>
            <person name="Takami H."/>
        </authorList>
    </citation>
    <scope>NUCLEOTIDE SEQUENCE</scope>
    <source>
        <strain evidence="8">Expedition CK06-06</strain>
    </source>
</reference>
<feature type="transmembrane region" description="Helical" evidence="6">
    <location>
        <begin position="60"/>
        <end position="85"/>
    </location>
</feature>
<dbReference type="SUPFAM" id="SSF81342">
    <property type="entry name" value="Transmembrane di-heme cytochromes"/>
    <property type="match status" value="1"/>
</dbReference>
<proteinExistence type="predicted"/>
<feature type="domain" description="Cytochrome b561 bacterial/Ni-hydrogenase" evidence="7">
    <location>
        <begin position="11"/>
        <end position="192"/>
    </location>
</feature>
<organism evidence="8">
    <name type="scientific">marine sediment metagenome</name>
    <dbReference type="NCBI Taxonomy" id="412755"/>
    <lineage>
        <taxon>unclassified sequences</taxon>
        <taxon>metagenomes</taxon>
        <taxon>ecological metagenomes</taxon>
    </lineage>
</organism>
<accession>X0TGL4</accession>
<evidence type="ECO:0000256" key="4">
    <source>
        <dbReference type="ARBA" id="ARBA00022989"/>
    </source>
</evidence>
<evidence type="ECO:0000256" key="5">
    <source>
        <dbReference type="ARBA" id="ARBA00023136"/>
    </source>
</evidence>
<evidence type="ECO:0000256" key="2">
    <source>
        <dbReference type="ARBA" id="ARBA00022475"/>
    </source>
</evidence>
<sequence length="203" mass="23224">MVGMGERVFQRWDFHQRLQHVLLMLAVTLLIVTGMPLRFPDAGISHFLMALIGGASRAGVLHRFSAVVLVVCSGYHVLYTLMRLVRRDFSWSMMPQWKDVKDLWQMSMYFVGLSEFRPKFARYTFKEKAEYWSVAWGTVIMVGTGLVMWFPVSAAKVLKSYVPLAMDVARVVHSYEGLLAALAIVVWHFYNAHISAEVFPMSP</sequence>
<feature type="non-terminal residue" evidence="8">
    <location>
        <position position="203"/>
    </location>
</feature>
<feature type="transmembrane region" description="Helical" evidence="6">
    <location>
        <begin position="131"/>
        <end position="152"/>
    </location>
</feature>
<dbReference type="GO" id="GO:0009055">
    <property type="term" value="F:electron transfer activity"/>
    <property type="evidence" value="ECO:0007669"/>
    <property type="project" value="InterPro"/>
</dbReference>
<comment type="caution">
    <text evidence="8">The sequence shown here is derived from an EMBL/GenBank/DDBJ whole genome shotgun (WGS) entry which is preliminary data.</text>
</comment>
<evidence type="ECO:0000259" key="7">
    <source>
        <dbReference type="Pfam" id="PF01292"/>
    </source>
</evidence>
<keyword evidence="4 6" id="KW-1133">Transmembrane helix</keyword>
<comment type="subcellular location">
    <subcellularLocation>
        <location evidence="1">Cell membrane</location>
        <topology evidence="1">Multi-pass membrane protein</topology>
    </subcellularLocation>
</comment>
<keyword evidence="5 6" id="KW-0472">Membrane</keyword>
<dbReference type="Gene3D" id="1.20.950.20">
    <property type="entry name" value="Transmembrane di-heme cytochromes, Chain C"/>
    <property type="match status" value="1"/>
</dbReference>
<gene>
    <name evidence="8" type="ORF">S01H1_29009</name>
</gene>
<evidence type="ECO:0000313" key="8">
    <source>
        <dbReference type="EMBL" id="GAF87272.1"/>
    </source>
</evidence>
<dbReference type="GO" id="GO:0005886">
    <property type="term" value="C:plasma membrane"/>
    <property type="evidence" value="ECO:0007669"/>
    <property type="project" value="UniProtKB-SubCell"/>
</dbReference>
<dbReference type="EMBL" id="BARS01017762">
    <property type="protein sequence ID" value="GAF87272.1"/>
    <property type="molecule type" value="Genomic_DNA"/>
</dbReference>
<evidence type="ECO:0000256" key="3">
    <source>
        <dbReference type="ARBA" id="ARBA00022692"/>
    </source>
</evidence>
<dbReference type="Pfam" id="PF01292">
    <property type="entry name" value="Ni_hydr_CYTB"/>
    <property type="match status" value="1"/>
</dbReference>
<feature type="transmembrane region" description="Helical" evidence="6">
    <location>
        <begin position="172"/>
        <end position="190"/>
    </location>
</feature>
<feature type="transmembrane region" description="Helical" evidence="6">
    <location>
        <begin position="21"/>
        <end position="40"/>
    </location>
</feature>